<dbReference type="Proteomes" id="UP000196694">
    <property type="component" value="Unassembled WGS sequence"/>
</dbReference>
<organism evidence="1 2">
    <name type="scientific">Pyrodictium delaneyi</name>
    <dbReference type="NCBI Taxonomy" id="1273541"/>
    <lineage>
        <taxon>Archaea</taxon>
        <taxon>Thermoproteota</taxon>
        <taxon>Thermoprotei</taxon>
        <taxon>Desulfurococcales</taxon>
        <taxon>Pyrodictiaceae</taxon>
        <taxon>Pyrodictium</taxon>
    </lineage>
</organism>
<accession>A0A211YPF1</accession>
<sequence length="107" mass="12641">MEAIVKDRRTIILSEEAAQELGLEPGERLVVRREGRRVVLERARRGPREAEERRRRIERLAGILGEASVAELRELEEEVWTSDMPWYEHSLQLHVQDRAHRESQEHP</sequence>
<reference evidence="1 2" key="1">
    <citation type="submission" date="2017-05" db="EMBL/GenBank/DDBJ databases">
        <title>The draft genome of the hyperthermophilic archaeon 'Pyrodictium delaneyi strain Hulk', an iron and nitrate reducer, reveals the capacity for sulfate reduction.</title>
        <authorList>
            <person name="Demey L.M."/>
            <person name="Miller C."/>
            <person name="Manzella M."/>
            <person name="Reguera G."/>
            <person name="Kashefi K."/>
        </authorList>
    </citation>
    <scope>NUCLEOTIDE SEQUENCE [LARGE SCALE GENOMIC DNA]</scope>
    <source>
        <strain evidence="1 2">Hulk</strain>
    </source>
</reference>
<dbReference type="SUPFAM" id="SSF89447">
    <property type="entry name" value="AbrB/MazE/MraZ-like"/>
    <property type="match status" value="1"/>
</dbReference>
<comment type="caution">
    <text evidence="1">The sequence shown here is derived from an EMBL/GenBank/DDBJ whole genome shotgun (WGS) entry which is preliminary data.</text>
</comment>
<dbReference type="EMBL" id="NCQP01000002">
    <property type="protein sequence ID" value="OWJ54932.1"/>
    <property type="molecule type" value="Genomic_DNA"/>
</dbReference>
<name>A0A211YPF1_9CREN</name>
<dbReference type="AlphaFoldDB" id="A0A211YPF1"/>
<keyword evidence="2" id="KW-1185">Reference proteome</keyword>
<evidence type="ECO:0008006" key="3">
    <source>
        <dbReference type="Google" id="ProtNLM"/>
    </source>
</evidence>
<dbReference type="RefSeq" id="WP_088171859.1">
    <property type="nucleotide sequence ID" value="NZ_NCQP01000002.1"/>
</dbReference>
<proteinExistence type="predicted"/>
<gene>
    <name evidence="1" type="ORF">Pdsh_04325</name>
</gene>
<evidence type="ECO:0000313" key="2">
    <source>
        <dbReference type="Proteomes" id="UP000196694"/>
    </source>
</evidence>
<evidence type="ECO:0000313" key="1">
    <source>
        <dbReference type="EMBL" id="OWJ54932.1"/>
    </source>
</evidence>
<dbReference type="InterPro" id="IPR037914">
    <property type="entry name" value="SpoVT-AbrB_sf"/>
</dbReference>
<protein>
    <recommendedName>
        <fullName evidence="3">SpoVT-AbrB domain-containing protein</fullName>
    </recommendedName>
</protein>